<dbReference type="Proteomes" id="UP000507470">
    <property type="component" value="Unassembled WGS sequence"/>
</dbReference>
<gene>
    <name evidence="3" type="ORF">MCOR_16294</name>
</gene>
<keyword evidence="4" id="KW-1185">Reference proteome</keyword>
<organism evidence="3 4">
    <name type="scientific">Mytilus coruscus</name>
    <name type="common">Sea mussel</name>
    <dbReference type="NCBI Taxonomy" id="42192"/>
    <lineage>
        <taxon>Eukaryota</taxon>
        <taxon>Metazoa</taxon>
        <taxon>Spiralia</taxon>
        <taxon>Lophotrochozoa</taxon>
        <taxon>Mollusca</taxon>
        <taxon>Bivalvia</taxon>
        <taxon>Autobranchia</taxon>
        <taxon>Pteriomorphia</taxon>
        <taxon>Mytilida</taxon>
        <taxon>Mytiloidea</taxon>
        <taxon>Mytilidae</taxon>
        <taxon>Mytilinae</taxon>
        <taxon>Mytilus</taxon>
    </lineage>
</organism>
<feature type="compositionally biased region" description="Polar residues" evidence="1">
    <location>
        <begin position="18"/>
        <end position="30"/>
    </location>
</feature>
<keyword evidence="2" id="KW-0812">Transmembrane</keyword>
<reference evidence="3 4" key="1">
    <citation type="submission" date="2020-06" db="EMBL/GenBank/DDBJ databases">
        <authorList>
            <person name="Li R."/>
            <person name="Bekaert M."/>
        </authorList>
    </citation>
    <scope>NUCLEOTIDE SEQUENCE [LARGE SCALE GENOMIC DNA]</scope>
    <source>
        <strain evidence="4">wild</strain>
    </source>
</reference>
<proteinExistence type="predicted"/>
<keyword evidence="2" id="KW-1133">Transmembrane helix</keyword>
<dbReference type="AlphaFoldDB" id="A0A6J8BBU9"/>
<evidence type="ECO:0000313" key="3">
    <source>
        <dbReference type="EMBL" id="CAC5380324.1"/>
    </source>
</evidence>
<sequence>MSTHCNNKQKTLDKSSNIKDLNNTEVQSPGNLLPNPNGLHSILSVASSVDSMDSSILQTNRRSSAKMLFNKNKYEITSNVTSVTIGLVVISVIFFVTLITFMVLTLIRIVDQKTLSKMSPTEAYIFPFGFELGSLIRIVDQKTLSKMSPTEAYVFHLDLSWDI</sequence>
<dbReference type="OrthoDB" id="10423878at2759"/>
<evidence type="ECO:0000256" key="1">
    <source>
        <dbReference type="SAM" id="MobiDB-lite"/>
    </source>
</evidence>
<accession>A0A6J8BBU9</accession>
<protein>
    <submittedName>
        <fullName evidence="3">Uncharacterized protein</fullName>
    </submittedName>
</protein>
<feature type="region of interest" description="Disordered" evidence="1">
    <location>
        <begin position="1"/>
        <end position="34"/>
    </location>
</feature>
<name>A0A6J8BBU9_MYTCO</name>
<evidence type="ECO:0000313" key="4">
    <source>
        <dbReference type="Proteomes" id="UP000507470"/>
    </source>
</evidence>
<evidence type="ECO:0000256" key="2">
    <source>
        <dbReference type="SAM" id="Phobius"/>
    </source>
</evidence>
<keyword evidence="2" id="KW-0472">Membrane</keyword>
<feature type="transmembrane region" description="Helical" evidence="2">
    <location>
        <begin position="83"/>
        <end position="110"/>
    </location>
</feature>
<dbReference type="EMBL" id="CACVKT020002880">
    <property type="protein sequence ID" value="CAC5380324.1"/>
    <property type="molecule type" value="Genomic_DNA"/>
</dbReference>